<sequence>MADTQFHRRPFAVPAVPAPNTQSRIRNVSFLHPAYPPPINVLFSLSCPDRDGEVSGVHHRTALVACQIIANNAFETGALFLDREGQNPVPSSVGMDGVLTEEEYFFHVGPHPDTTYPVVPSFQDWEFPHGTMPQTWTSLTSPSISGLPSSLGSAQQRCAITNHSSGLTVAHIIPVEENEWFQRNDMARYSIHRVGALDGPQNVVSLRADIHMCFDARHFAVVPKPPDAEGTGDGAYVVHDFSGDAEFTTLYHNIPLLYLEATSPQYIFARFAWTVLIGIKPFLEAGLSRQVVQLNIQGLGLEWKSVLLDGQRLAGIYGPGGSRSASTKKRRRRAQPADEEIDDDLEELSGEGYYTPTDLDTSDESTC</sequence>
<organism evidence="3 4">
    <name type="scientific">Cephalotrichum gorgonifer</name>
    <dbReference type="NCBI Taxonomy" id="2041049"/>
    <lineage>
        <taxon>Eukaryota</taxon>
        <taxon>Fungi</taxon>
        <taxon>Dikarya</taxon>
        <taxon>Ascomycota</taxon>
        <taxon>Pezizomycotina</taxon>
        <taxon>Sordariomycetes</taxon>
        <taxon>Hypocreomycetidae</taxon>
        <taxon>Microascales</taxon>
        <taxon>Microascaceae</taxon>
        <taxon>Cephalotrichum</taxon>
    </lineage>
</organism>
<dbReference type="AlphaFoldDB" id="A0AAE8N8C5"/>
<dbReference type="InterPro" id="IPR003615">
    <property type="entry name" value="HNH_nuc"/>
</dbReference>
<gene>
    <name evidence="3" type="ORF">DNG_10414</name>
</gene>
<evidence type="ECO:0000256" key="1">
    <source>
        <dbReference type="SAM" id="MobiDB-lite"/>
    </source>
</evidence>
<evidence type="ECO:0000313" key="4">
    <source>
        <dbReference type="Proteomes" id="UP001187682"/>
    </source>
</evidence>
<name>A0AAE8N8C5_9PEZI</name>
<evidence type="ECO:0000313" key="3">
    <source>
        <dbReference type="EMBL" id="SPO07719.1"/>
    </source>
</evidence>
<feature type="region of interest" description="Disordered" evidence="1">
    <location>
        <begin position="319"/>
        <end position="367"/>
    </location>
</feature>
<dbReference type="Proteomes" id="UP001187682">
    <property type="component" value="Unassembled WGS sequence"/>
</dbReference>
<evidence type="ECO:0000259" key="2">
    <source>
        <dbReference type="Pfam" id="PF13391"/>
    </source>
</evidence>
<proteinExistence type="predicted"/>
<reference evidence="3" key="1">
    <citation type="submission" date="2018-03" db="EMBL/GenBank/DDBJ databases">
        <authorList>
            <person name="Guldener U."/>
        </authorList>
    </citation>
    <scope>NUCLEOTIDE SEQUENCE</scope>
</reference>
<accession>A0AAE8N8C5</accession>
<comment type="caution">
    <text evidence="3">The sequence shown here is derived from an EMBL/GenBank/DDBJ whole genome shotgun (WGS) entry which is preliminary data.</text>
</comment>
<dbReference type="EMBL" id="ONZQ02000024">
    <property type="protein sequence ID" value="SPO07719.1"/>
    <property type="molecule type" value="Genomic_DNA"/>
</dbReference>
<feature type="compositionally biased region" description="Acidic residues" evidence="1">
    <location>
        <begin position="337"/>
        <end position="349"/>
    </location>
</feature>
<feature type="domain" description="HNH nuclease" evidence="2">
    <location>
        <begin position="158"/>
        <end position="222"/>
    </location>
</feature>
<dbReference type="Pfam" id="PF13391">
    <property type="entry name" value="HNH_2"/>
    <property type="match status" value="1"/>
</dbReference>
<keyword evidence="4" id="KW-1185">Reference proteome</keyword>
<protein>
    <recommendedName>
        <fullName evidence="2">HNH nuclease domain-containing protein</fullName>
    </recommendedName>
</protein>